<dbReference type="RefSeq" id="XP_067494602.1">
    <property type="nucleotide sequence ID" value="XM_067637669.1"/>
</dbReference>
<organism evidence="1 2">
    <name type="scientific">Arthrobotrys flagrans</name>
    <name type="common">Nematode-trapping fungus</name>
    <name type="synonym">Trichothecium flagrans</name>
    <dbReference type="NCBI Taxonomy" id="97331"/>
    <lineage>
        <taxon>Eukaryota</taxon>
        <taxon>Fungi</taxon>
        <taxon>Dikarya</taxon>
        <taxon>Ascomycota</taxon>
        <taxon>Pezizomycotina</taxon>
        <taxon>Orbiliomycetes</taxon>
        <taxon>Orbiliales</taxon>
        <taxon>Orbiliaceae</taxon>
        <taxon>Arthrobotrys</taxon>
    </lineage>
</organism>
<keyword evidence="2" id="KW-1185">Reference proteome</keyword>
<gene>
    <name evidence="1" type="ORF">DFL_000080</name>
</gene>
<protein>
    <submittedName>
        <fullName evidence="1">Uncharacterized protein</fullName>
    </submittedName>
</protein>
<dbReference type="GeneID" id="93582391"/>
<evidence type="ECO:0000313" key="2">
    <source>
        <dbReference type="Proteomes" id="UP000283090"/>
    </source>
</evidence>
<reference evidence="1 2" key="1">
    <citation type="submission" date="2019-01" db="EMBL/GenBank/DDBJ databases">
        <title>Intercellular communication is required for trap formation in the nematode-trapping fungus Duddingtonia flagrans.</title>
        <authorList>
            <person name="Youssar L."/>
            <person name="Wernet V."/>
            <person name="Hensel N."/>
            <person name="Hildebrandt H.-G."/>
            <person name="Fischer R."/>
        </authorList>
    </citation>
    <scope>NUCLEOTIDE SEQUENCE [LARGE SCALE GENOMIC DNA]</scope>
    <source>
        <strain evidence="1 2">CBS H-5679</strain>
    </source>
</reference>
<dbReference type="EMBL" id="SAEB01000001">
    <property type="protein sequence ID" value="RVD89058.1"/>
    <property type="molecule type" value="Genomic_DNA"/>
</dbReference>
<dbReference type="VEuPathDB" id="FungiDB:DFL_000080"/>
<sequence length="117" mass="12646">MAVGQYLAGLGGFVRKEEHLDEMALVAELNLAIGQHNDVHIVTTPLSTMFGPSQWETNTELLTSPMTVIPFHFVNHWEIAIAVEDSGLGLRPHGPRQCPELSLAATDLGAGPRDSTC</sequence>
<proteinExistence type="predicted"/>
<name>A0A437AD68_ARTFL</name>
<dbReference type="AlphaFoldDB" id="A0A437AD68"/>
<dbReference type="Proteomes" id="UP000283090">
    <property type="component" value="Unassembled WGS sequence"/>
</dbReference>
<evidence type="ECO:0000313" key="1">
    <source>
        <dbReference type="EMBL" id="RVD89058.1"/>
    </source>
</evidence>
<accession>A0A437AD68</accession>
<comment type="caution">
    <text evidence="1">The sequence shown here is derived from an EMBL/GenBank/DDBJ whole genome shotgun (WGS) entry which is preliminary data.</text>
</comment>